<dbReference type="Pfam" id="PF04854">
    <property type="entry name" value="DUF624"/>
    <property type="match status" value="1"/>
</dbReference>
<feature type="region of interest" description="Disordered" evidence="1">
    <location>
        <begin position="216"/>
        <end position="247"/>
    </location>
</feature>
<name>A0A7M1SUZ8_9MICO</name>
<keyword evidence="2" id="KW-0812">Transmembrane</keyword>
<dbReference type="Proteomes" id="UP000593758">
    <property type="component" value="Chromosome"/>
</dbReference>
<dbReference type="EMBL" id="CP063169">
    <property type="protein sequence ID" value="QOR70897.1"/>
    <property type="molecule type" value="Genomic_DNA"/>
</dbReference>
<keyword evidence="2" id="KW-1133">Transmembrane helix</keyword>
<evidence type="ECO:0000256" key="1">
    <source>
        <dbReference type="SAM" id="MobiDB-lite"/>
    </source>
</evidence>
<accession>A0A7M1SUZ8</accession>
<evidence type="ECO:0000313" key="3">
    <source>
        <dbReference type="EMBL" id="QOR70897.1"/>
    </source>
</evidence>
<organism evidence="3 4">
    <name type="scientific">Ruania alkalisoli</name>
    <dbReference type="NCBI Taxonomy" id="2779775"/>
    <lineage>
        <taxon>Bacteria</taxon>
        <taxon>Bacillati</taxon>
        <taxon>Actinomycetota</taxon>
        <taxon>Actinomycetes</taxon>
        <taxon>Micrococcales</taxon>
        <taxon>Ruaniaceae</taxon>
        <taxon>Ruania</taxon>
    </lineage>
</organism>
<feature type="transmembrane region" description="Helical" evidence="2">
    <location>
        <begin position="163"/>
        <end position="186"/>
    </location>
</feature>
<feature type="transmembrane region" description="Helical" evidence="2">
    <location>
        <begin position="91"/>
        <end position="109"/>
    </location>
</feature>
<dbReference type="AlphaFoldDB" id="A0A7M1SUZ8"/>
<sequence>MHHLLDWHQRIGRLGLRLLCLHLLWMAWTLRGGVLAGIFPATAALHGVLRDDIRHALHYPGEPLGLDRAGRRALRTRFAGLWRAEFGPANGLGAVLTVAWALVIVDRIVVGTLDLGGLGPVLAGGLTVAGAVLGVLTVLVWPLQAHFDDGAFALLRRSAVLAGGRPATAALAALGVGVILCAYYVIPGLIPVLGVAAPAALATSALWRTGVLAAPPSTPHAGTTPHGKDPIGQSDRNERTGRTLQHA</sequence>
<keyword evidence="4" id="KW-1185">Reference proteome</keyword>
<feature type="transmembrane region" description="Helical" evidence="2">
    <location>
        <begin position="121"/>
        <end position="143"/>
    </location>
</feature>
<keyword evidence="2" id="KW-0472">Membrane</keyword>
<evidence type="ECO:0000256" key="2">
    <source>
        <dbReference type="SAM" id="Phobius"/>
    </source>
</evidence>
<dbReference type="InterPro" id="IPR006938">
    <property type="entry name" value="DUF624"/>
</dbReference>
<proteinExistence type="predicted"/>
<evidence type="ECO:0000313" key="4">
    <source>
        <dbReference type="Proteomes" id="UP000593758"/>
    </source>
</evidence>
<feature type="transmembrane region" description="Helical" evidence="2">
    <location>
        <begin position="21"/>
        <end position="41"/>
    </location>
</feature>
<reference evidence="3 4" key="1">
    <citation type="submission" date="2020-10" db="EMBL/GenBank/DDBJ databases">
        <title>Haloactinobacterium sp. RN3S43, a bacterium isolated from saline soil.</title>
        <authorList>
            <person name="Sun J.-Q."/>
        </authorList>
    </citation>
    <scope>NUCLEOTIDE SEQUENCE [LARGE SCALE GENOMIC DNA]</scope>
    <source>
        <strain evidence="3 4">RN3S43</strain>
    </source>
</reference>
<dbReference type="KEGG" id="halt:IM660_00830"/>
<gene>
    <name evidence="3" type="ORF">IM660_00830</name>
</gene>
<protein>
    <submittedName>
        <fullName evidence="3">DUF624 domain-containing protein</fullName>
    </submittedName>
</protein>
<dbReference type="RefSeq" id="WP_193497569.1">
    <property type="nucleotide sequence ID" value="NZ_CP063169.1"/>
</dbReference>